<evidence type="ECO:0000256" key="11">
    <source>
        <dbReference type="ARBA" id="ARBA00023157"/>
    </source>
</evidence>
<feature type="binding site" evidence="14">
    <location>
        <position position="465"/>
    </location>
    <ligand>
        <name>Ca(2+)</name>
        <dbReference type="ChEBI" id="CHEBI:29108"/>
        <label>2</label>
    </ligand>
</feature>
<evidence type="ECO:0000256" key="8">
    <source>
        <dbReference type="ARBA" id="ARBA00022801"/>
    </source>
</evidence>
<dbReference type="PRINTS" id="PR01857">
    <property type="entry name" value="ADAMTSFAMILY"/>
</dbReference>
<feature type="binding site" evidence="14 16">
    <location>
        <position position="400"/>
    </location>
    <ligand>
        <name>Zn(2+)</name>
        <dbReference type="ChEBI" id="CHEBI:29105"/>
        <note>catalytic</note>
    </ligand>
</feature>
<keyword evidence="8" id="KW-0378">Hydrolase</keyword>
<keyword evidence="11 15" id="KW-1015">Disulfide bond</keyword>
<keyword evidence="10" id="KW-0482">Metalloprotease</keyword>
<keyword evidence="2" id="KW-0964">Secreted</keyword>
<comment type="cofactor">
    <cofactor evidence="14">
        <name>Zn(2+)</name>
        <dbReference type="ChEBI" id="CHEBI:29105"/>
    </cofactor>
    <text evidence="14">Binds 1 zinc ion per subunit.</text>
</comment>
<dbReference type="Pfam" id="PF17771">
    <property type="entry name" value="ADAMTS_CR_2"/>
    <property type="match status" value="1"/>
</dbReference>
<feature type="disulfide bond" evidence="15">
    <location>
        <begin position="489"/>
        <end position="512"/>
    </location>
</feature>
<dbReference type="InterPro" id="IPR045371">
    <property type="entry name" value="ADAMTS_CR_3"/>
</dbReference>
<proteinExistence type="predicted"/>
<feature type="region of interest" description="Disordered" evidence="17">
    <location>
        <begin position="1062"/>
        <end position="1174"/>
    </location>
</feature>
<feature type="region of interest" description="Disordered" evidence="17">
    <location>
        <begin position="223"/>
        <end position="243"/>
    </location>
</feature>
<feature type="compositionally biased region" description="Low complexity" evidence="17">
    <location>
        <begin position="1070"/>
        <end position="1079"/>
    </location>
</feature>
<evidence type="ECO:0000256" key="14">
    <source>
        <dbReference type="PIRSR" id="PIRSR613273-2"/>
    </source>
</evidence>
<dbReference type="Gene3D" id="2.20.100.10">
    <property type="entry name" value="Thrombospondin type-1 (TSP1) repeat"/>
    <property type="match status" value="1"/>
</dbReference>
<dbReference type="Pfam" id="PF13688">
    <property type="entry name" value="Reprolysin_5"/>
    <property type="match status" value="1"/>
</dbReference>
<dbReference type="InterPro" id="IPR050439">
    <property type="entry name" value="ADAMTS_ADAMTS-like"/>
</dbReference>
<feature type="chain" id="PRO_5031463877" description="Peptidase M12B domain-containing protein" evidence="18">
    <location>
        <begin position="21"/>
        <end position="1461"/>
    </location>
</feature>
<dbReference type="FunFam" id="2.20.100.10:FF:000006">
    <property type="entry name" value="A disintegrin and metalloproteinase with thrombospondin motifs 1"/>
    <property type="match status" value="1"/>
</dbReference>
<dbReference type="Pfam" id="PF05986">
    <property type="entry name" value="ADAMTS_spacer1"/>
    <property type="match status" value="1"/>
</dbReference>
<dbReference type="PROSITE" id="PS50092">
    <property type="entry name" value="TSP1"/>
    <property type="match status" value="2"/>
</dbReference>
<dbReference type="InterPro" id="IPR013273">
    <property type="entry name" value="ADAMTS/ADAMTS-like"/>
</dbReference>
<evidence type="ECO:0000256" key="6">
    <source>
        <dbReference type="ARBA" id="ARBA00022729"/>
    </source>
</evidence>
<dbReference type="SUPFAM" id="SSF55486">
    <property type="entry name" value="Metalloproteases ('zincins'), catalytic domain"/>
    <property type="match status" value="1"/>
</dbReference>
<dbReference type="SUPFAM" id="SSF82895">
    <property type="entry name" value="TSP-1 type 1 repeat"/>
    <property type="match status" value="2"/>
</dbReference>
<dbReference type="GO" id="GO:0006508">
    <property type="term" value="P:proteolysis"/>
    <property type="evidence" value="ECO:0007669"/>
    <property type="project" value="UniProtKB-KW"/>
</dbReference>
<evidence type="ECO:0000256" key="3">
    <source>
        <dbReference type="ARBA" id="ARBA00022530"/>
    </source>
</evidence>
<evidence type="ECO:0000259" key="19">
    <source>
        <dbReference type="PROSITE" id="PS50215"/>
    </source>
</evidence>
<keyword evidence="14" id="KW-0106">Calcium</keyword>
<feature type="compositionally biased region" description="Pro residues" evidence="17">
    <location>
        <begin position="1148"/>
        <end position="1164"/>
    </location>
</feature>
<feature type="disulfide bond" evidence="15">
    <location>
        <begin position="355"/>
        <end position="362"/>
    </location>
</feature>
<dbReference type="InterPro" id="IPR036383">
    <property type="entry name" value="TSP1_rpt_sf"/>
</dbReference>
<dbReference type="PROSITE" id="PS50215">
    <property type="entry name" value="ADAM_MEPRO"/>
    <property type="match status" value="1"/>
</dbReference>
<keyword evidence="4" id="KW-0645">Protease</keyword>
<dbReference type="InterPro" id="IPR041645">
    <property type="entry name" value="ADAMTS_CR_2"/>
</dbReference>
<feature type="disulfide bond" evidence="15">
    <location>
        <begin position="499"/>
        <end position="519"/>
    </location>
</feature>
<evidence type="ECO:0000313" key="20">
    <source>
        <dbReference type="EMBL" id="CAD7087041.1"/>
    </source>
</evidence>
<dbReference type="CDD" id="cd04273">
    <property type="entry name" value="ZnMc_ADAMTS_like"/>
    <property type="match status" value="1"/>
</dbReference>
<keyword evidence="21" id="KW-1185">Reference proteome</keyword>
<dbReference type="GO" id="GO:0031012">
    <property type="term" value="C:extracellular matrix"/>
    <property type="evidence" value="ECO:0007669"/>
    <property type="project" value="TreeGrafter"/>
</dbReference>
<feature type="binding site" evidence="14">
    <location>
        <position position="465"/>
    </location>
    <ligand>
        <name>Ca(2+)</name>
        <dbReference type="ChEBI" id="CHEBI:29108"/>
        <label>1</label>
    </ligand>
</feature>
<feature type="disulfide bond" evidence="15">
    <location>
        <begin position="566"/>
        <end position="603"/>
    </location>
</feature>
<evidence type="ECO:0000256" key="13">
    <source>
        <dbReference type="PIRSR" id="PIRSR613273-1"/>
    </source>
</evidence>
<evidence type="ECO:0000256" key="15">
    <source>
        <dbReference type="PIRSR" id="PIRSR613273-3"/>
    </source>
</evidence>
<keyword evidence="5 14" id="KW-0479">Metal-binding</keyword>
<dbReference type="Gene3D" id="3.40.1620.60">
    <property type="match status" value="1"/>
</dbReference>
<evidence type="ECO:0000256" key="10">
    <source>
        <dbReference type="ARBA" id="ARBA00023049"/>
    </source>
</evidence>
<feature type="disulfide bond" evidence="15">
    <location>
        <begin position="374"/>
        <end position="462"/>
    </location>
</feature>
<evidence type="ECO:0000256" key="5">
    <source>
        <dbReference type="ARBA" id="ARBA00022723"/>
    </source>
</evidence>
<feature type="binding site" evidence="14">
    <location>
        <position position="462"/>
    </location>
    <ligand>
        <name>Ca(2+)</name>
        <dbReference type="ChEBI" id="CHEBI:29108"/>
        <label>1</label>
    </ligand>
</feature>
<dbReference type="PANTHER" id="PTHR13723">
    <property type="entry name" value="ADAMTS A DISINTEGRIN AND METALLOPROTEASE WITH THROMBOSPONDIN MOTIFS PROTEASE"/>
    <property type="match status" value="1"/>
</dbReference>
<keyword evidence="6 18" id="KW-0732">Signal</keyword>
<organism evidence="20 21">
    <name type="scientific">Hermetia illucens</name>
    <name type="common">Black soldier fly</name>
    <dbReference type="NCBI Taxonomy" id="343691"/>
    <lineage>
        <taxon>Eukaryota</taxon>
        <taxon>Metazoa</taxon>
        <taxon>Ecdysozoa</taxon>
        <taxon>Arthropoda</taxon>
        <taxon>Hexapoda</taxon>
        <taxon>Insecta</taxon>
        <taxon>Pterygota</taxon>
        <taxon>Neoptera</taxon>
        <taxon>Endopterygota</taxon>
        <taxon>Diptera</taxon>
        <taxon>Brachycera</taxon>
        <taxon>Stratiomyomorpha</taxon>
        <taxon>Stratiomyidae</taxon>
        <taxon>Hermetiinae</taxon>
        <taxon>Hermetia</taxon>
    </lineage>
</organism>
<evidence type="ECO:0000256" key="9">
    <source>
        <dbReference type="ARBA" id="ARBA00022833"/>
    </source>
</evidence>
<protein>
    <recommendedName>
        <fullName evidence="19">Peptidase M12B domain-containing protein</fullName>
    </recommendedName>
</protein>
<feature type="disulfide bond" evidence="15">
    <location>
        <begin position="326"/>
        <end position="380"/>
    </location>
</feature>
<feature type="active site" evidence="13 16">
    <location>
        <position position="397"/>
    </location>
</feature>
<dbReference type="InterPro" id="IPR010294">
    <property type="entry name" value="ADAMTS_spacer1"/>
</dbReference>
<feature type="disulfide bond" evidence="15">
    <location>
        <begin position="581"/>
        <end position="593"/>
    </location>
</feature>
<gene>
    <name evidence="20" type="ORF">HERILL_LOCUS9769</name>
</gene>
<dbReference type="GO" id="GO:0030198">
    <property type="term" value="P:extracellular matrix organization"/>
    <property type="evidence" value="ECO:0007669"/>
    <property type="project" value="InterPro"/>
</dbReference>
<evidence type="ECO:0000256" key="16">
    <source>
        <dbReference type="PROSITE-ProRule" id="PRU00276"/>
    </source>
</evidence>
<evidence type="ECO:0000256" key="12">
    <source>
        <dbReference type="ARBA" id="ARBA00023180"/>
    </source>
</evidence>
<feature type="binding site" evidence="14">
    <location>
        <position position="344"/>
    </location>
    <ligand>
        <name>Ca(2+)</name>
        <dbReference type="ChEBI" id="CHEBI:29108"/>
        <label>1</label>
    </ligand>
</feature>
<keyword evidence="7" id="KW-0677">Repeat</keyword>
<name>A0A7R8UU18_HERIL</name>
<dbReference type="Gene3D" id="2.60.120.830">
    <property type="match status" value="1"/>
</dbReference>
<keyword evidence="12" id="KW-0325">Glycoprotein</keyword>
<dbReference type="InterPro" id="IPR001590">
    <property type="entry name" value="Peptidase_M12B"/>
</dbReference>
<comment type="caution">
    <text evidence="16">Lacks conserved residue(s) required for the propagation of feature annotation.</text>
</comment>
<dbReference type="InterPro" id="IPR000884">
    <property type="entry name" value="TSP1_rpt"/>
</dbReference>
<feature type="binding site" evidence="14 16">
    <location>
        <position position="406"/>
    </location>
    <ligand>
        <name>Zn(2+)</name>
        <dbReference type="ChEBI" id="CHEBI:29105"/>
        <note>catalytic</note>
    </ligand>
</feature>
<feature type="disulfide bond" evidence="15">
    <location>
        <begin position="570"/>
        <end position="608"/>
    </location>
</feature>
<keyword evidence="3" id="KW-0272">Extracellular matrix</keyword>
<feature type="binding site" evidence="14">
    <location>
        <position position="251"/>
    </location>
    <ligand>
        <name>Ca(2+)</name>
        <dbReference type="ChEBI" id="CHEBI:29108"/>
        <label>2</label>
    </ligand>
</feature>
<comment type="subcellular location">
    <subcellularLocation>
        <location evidence="1">Secreted</location>
        <location evidence="1">Extracellular space</location>
        <location evidence="1">Extracellular matrix</location>
    </subcellularLocation>
</comment>
<sequence length="1461" mass="164233">MQFDLLLVWGFNLILLVAFADLHGNGMNQHREPVDGEYTQSLRSYEFVVPHKVTHDGNFLTFSLPNYFKHDYSSKRRRRDDCDPDVINYNLHFNGRSHHIQLWPNHGFLSPETIAEFHYPGSETTIVARKLKRAGYIKTIDGVYYIEPVKDFCANEQGHHLHIIYGPDEYRFKRKAPENEDPSSSSSSLADDGFHTNCGTNEDWRKGWKRAFDTYYHYEQEQSYHRKQQGNGTSNHVDRRRSNGPHHRYLEVLVVADKMFLDFHKDKDHENYILAVMNMVSDYFHDSSTGNQLDVVVVRIIYLDDTISALDLSVSPEAGQTLKSFCKWQSEINPKDPDHPQHHDIAVLITRHDICSDETKNCDLLGLAYMASACVPSDACSINEDKGLILGVVIAHELGHIMGCQHDCEGEEGCPGNSGCPPKGHDDFNHVMAPYVTLATTAWSKCSRAYMRELLENNLGSCLSDEPHASSYKYDEILPGVMYDADYQCSLIFTNSTHCPVEPELFCDKLFCKVSPFKCQSNGQPPADGTKCSATKWCFKRKCIPMGERPNTIDGGWSKWGKYSDCSRTCGGGVQVSERTCSNPYPENGGAYCLGEEKRYKICNTKPCPLGTPSFRAQQCAEFNQIPRNGKFHQWVPYFPGGADGPNTCILYCINEDHVYAKLSPRIKDGTPCRIGTMDMCLTGQCRKVGCDWVLDSDAVNDKCGVCDGDNSGCKHISGSFSGGGSGYTKAAILPKGARNIVVRENASSENTIAISNRNKNFYLNGGNREESDGEKALGKDLGIYLHPQPNQEELYIAGPLHQTLVFYVVFYEPRNIGFTYEYYIRDKNFRVYSKKTKRRRADKRQVEVNENCGNKSKPKYHWDFVEWSKCSARCDGGETIAKPVCVNTQEGGGIVSEDCCKDSDRPDPKVKICNRGPCKAKWHVGEWGVCTGCKHQPGFQLRHVWCATESPHWEETDILTNTEKCIQQDGPKPKCKQLCTSSCTPACSRFHRDTDHYSLSGDYDRNFFLEYFGRINTIKLNPEGLIFGMAKTADRAGPNDPYGSIRKCDCEETKSSQQNSCSAKYSTQESAPSSTEPYPSEPCPPESYPLNNSSKETCSPDTSPSELGPLEPNPPKPFTLEPCSTETNPPEFCPSELTNPSDSCLPEPCPPEPYPLEPFPPETDPPESYTPDISAALPLFRKGESFDCQEKQSENKIQNPAPESVPEFCRDQSSELGPLIPIIGKTSKKHKPLVESRLRLRLRPQPIVHSDRTSVVAPVRPAPLDTQGKGRLILSSKKIKKSNDGNMKENLVLNAHSKQHHLNPTFKRERGFQRRRAGSKRIIRRERQQPQTHLLHGKTHPMAAVLVENPDSQQLKLRSGFKGKRRYRKSRHGRETSTRKPCIDIVQDKIPQKSLVVIEAPLKESPLNFSDFTFEHLGDVASGTLDLAHAKILSGTEAIKAQETTRNGTKESQSDIIGNE</sequence>
<feature type="disulfide bond" evidence="15">
    <location>
        <begin position="507"/>
        <end position="538"/>
    </location>
</feature>
<dbReference type="EMBL" id="LR899012">
    <property type="protein sequence ID" value="CAD7087041.1"/>
    <property type="molecule type" value="Genomic_DNA"/>
</dbReference>
<feature type="region of interest" description="Disordered" evidence="17">
    <location>
        <begin position="174"/>
        <end position="194"/>
    </location>
</feature>
<keyword evidence="9 14" id="KW-0862">Zinc</keyword>
<accession>A0A7R8UU18</accession>
<feature type="compositionally biased region" description="Polar residues" evidence="17">
    <location>
        <begin position="1091"/>
        <end position="1106"/>
    </location>
</feature>
<feature type="signal peptide" evidence="18">
    <location>
        <begin position="1"/>
        <end position="20"/>
    </location>
</feature>
<dbReference type="GO" id="GO:0004222">
    <property type="term" value="F:metalloendopeptidase activity"/>
    <property type="evidence" value="ECO:0007669"/>
    <property type="project" value="InterPro"/>
</dbReference>
<dbReference type="InParanoid" id="A0A7R8UU18"/>
<dbReference type="Pfam" id="PF00090">
    <property type="entry name" value="TSP_1"/>
    <property type="match status" value="1"/>
</dbReference>
<dbReference type="GO" id="GO:0046872">
    <property type="term" value="F:metal ion binding"/>
    <property type="evidence" value="ECO:0007669"/>
    <property type="project" value="UniProtKB-KW"/>
</dbReference>
<evidence type="ECO:0000256" key="17">
    <source>
        <dbReference type="SAM" id="MobiDB-lite"/>
    </source>
</evidence>
<dbReference type="OrthoDB" id="412680at2759"/>
<evidence type="ECO:0000256" key="7">
    <source>
        <dbReference type="ARBA" id="ARBA00022737"/>
    </source>
</evidence>
<evidence type="ECO:0000256" key="18">
    <source>
        <dbReference type="SAM" id="SignalP"/>
    </source>
</evidence>
<evidence type="ECO:0000256" key="2">
    <source>
        <dbReference type="ARBA" id="ARBA00022525"/>
    </source>
</evidence>
<dbReference type="Pfam" id="PF19236">
    <property type="entry name" value="ADAMTS_CR_3"/>
    <property type="match status" value="1"/>
</dbReference>
<feature type="region of interest" description="Disordered" evidence="17">
    <location>
        <begin position="1187"/>
        <end position="1210"/>
    </location>
</feature>
<evidence type="ECO:0000313" key="21">
    <source>
        <dbReference type="Proteomes" id="UP000594454"/>
    </source>
</evidence>
<dbReference type="Proteomes" id="UP000594454">
    <property type="component" value="Chromosome 4"/>
</dbReference>
<feature type="disulfide bond" evidence="15">
    <location>
        <begin position="414"/>
        <end position="446"/>
    </location>
</feature>
<feature type="domain" description="Peptidase M12B" evidence="19">
    <location>
        <begin position="248"/>
        <end position="467"/>
    </location>
</feature>
<dbReference type="Pfam" id="PF01562">
    <property type="entry name" value="Pep_M12B_propep"/>
    <property type="match status" value="1"/>
</dbReference>
<feature type="disulfide bond" evidence="15">
    <location>
        <begin position="532"/>
        <end position="543"/>
    </location>
</feature>
<dbReference type="SMART" id="SM00209">
    <property type="entry name" value="TSP1"/>
    <property type="match status" value="2"/>
</dbReference>
<feature type="binding site" evidence="14">
    <location>
        <position position="251"/>
    </location>
    <ligand>
        <name>Ca(2+)</name>
        <dbReference type="ChEBI" id="CHEBI:29108"/>
        <label>1</label>
    </ligand>
</feature>
<reference evidence="20 21" key="1">
    <citation type="submission" date="2020-11" db="EMBL/GenBank/DDBJ databases">
        <authorList>
            <person name="Wallbank WR R."/>
            <person name="Pardo Diaz C."/>
            <person name="Kozak K."/>
            <person name="Martin S."/>
            <person name="Jiggins C."/>
            <person name="Moest M."/>
            <person name="Warren A I."/>
            <person name="Generalovic N T."/>
            <person name="Byers J.R.P. K."/>
            <person name="Montejo-Kovacevich G."/>
            <person name="Yen C E."/>
        </authorList>
    </citation>
    <scope>NUCLEOTIDE SEQUENCE [LARGE SCALE GENOMIC DNA]</scope>
</reference>
<feature type="binding site" evidence="14 16">
    <location>
        <position position="396"/>
    </location>
    <ligand>
        <name>Zn(2+)</name>
        <dbReference type="ChEBI" id="CHEBI:29105"/>
        <note>catalytic</note>
    </ligand>
</feature>
<dbReference type="InterPro" id="IPR024079">
    <property type="entry name" value="MetalloPept_cat_dom_sf"/>
</dbReference>
<dbReference type="InterPro" id="IPR002870">
    <property type="entry name" value="Peptidase_M12B_N"/>
</dbReference>
<dbReference type="Gene3D" id="3.40.390.10">
    <property type="entry name" value="Collagenase (Catalytic Domain)"/>
    <property type="match status" value="1"/>
</dbReference>
<dbReference type="PANTHER" id="PTHR13723:SF200">
    <property type="entry name" value="ADAM METALLOPEPTIDASE WITH THROMBOSPONDIN TYPE 1 MOTIF B, ISOFORM B"/>
    <property type="match status" value="1"/>
</dbReference>
<evidence type="ECO:0000256" key="4">
    <source>
        <dbReference type="ARBA" id="ARBA00022670"/>
    </source>
</evidence>
<evidence type="ECO:0000256" key="1">
    <source>
        <dbReference type="ARBA" id="ARBA00004498"/>
    </source>
</evidence>